<dbReference type="AlphaFoldDB" id="A0A1B6NWC5"/>
<accession>A0A1B6NWC5</accession>
<comment type="caution">
    <text evidence="1">The sequence shown here is derived from an EMBL/GenBank/DDBJ whole genome shotgun (WGS) entry which is preliminary data.</text>
</comment>
<evidence type="ECO:0000313" key="1">
    <source>
        <dbReference type="EMBL" id="KTF07641.1"/>
    </source>
</evidence>
<reference evidence="1" key="1">
    <citation type="submission" date="2013-11" db="EMBL/GenBank/DDBJ databases">
        <title>Microbial diversity, functional groups and degradation webs in Northern and Southern Mediterranean and Red Sea marine crude oil polluted sites.</title>
        <authorList>
            <person name="Daffonchio D."/>
            <person name="Mapelli F."/>
            <person name="Ferrer M."/>
            <person name="Richter M."/>
            <person name="Cherif A."/>
            <person name="Malkawi H.I."/>
            <person name="Yakimov M.M."/>
            <person name="Abdel-Fattah Y.R."/>
            <person name="Blaghen M."/>
            <person name="Golyshin P.N."/>
            <person name="Kalogerakis N."/>
            <person name="Boon N."/>
            <person name="Magagnini M."/>
            <person name="Fava F."/>
        </authorList>
    </citation>
    <scope>NUCLEOTIDE SEQUENCE</scope>
</reference>
<gene>
    <name evidence="1" type="ORF">MGSAQ_000863</name>
</gene>
<name>A0A1B6NWC5_9ZZZZ</name>
<organism evidence="1">
    <name type="scientific">marine sediment metagenome</name>
    <dbReference type="NCBI Taxonomy" id="412755"/>
    <lineage>
        <taxon>unclassified sequences</taxon>
        <taxon>metagenomes</taxon>
        <taxon>ecological metagenomes</taxon>
    </lineage>
</organism>
<protein>
    <submittedName>
        <fullName evidence="1">Uncharacterized protein</fullName>
    </submittedName>
</protein>
<feature type="non-terminal residue" evidence="1">
    <location>
        <position position="1"/>
    </location>
</feature>
<proteinExistence type="predicted"/>
<dbReference type="EMBL" id="AYSL01000419">
    <property type="protein sequence ID" value="KTF07641.1"/>
    <property type="molecule type" value="Genomic_DNA"/>
</dbReference>
<sequence>GLGHIGQQVAAGGGEQVVQSSITK</sequence>